<comment type="caution">
    <text evidence="1">The sequence shown here is derived from an EMBL/GenBank/DDBJ whole genome shotgun (WGS) entry which is preliminary data.</text>
</comment>
<gene>
    <name evidence="1" type="ORF">TNCT_142191</name>
</gene>
<dbReference type="AlphaFoldDB" id="A0A8X6KFB1"/>
<dbReference type="Proteomes" id="UP000887116">
    <property type="component" value="Unassembled WGS sequence"/>
</dbReference>
<accession>A0A8X6KFB1</accession>
<dbReference type="EMBL" id="BMAO01030940">
    <property type="protein sequence ID" value="GFQ71326.1"/>
    <property type="molecule type" value="Genomic_DNA"/>
</dbReference>
<evidence type="ECO:0000313" key="2">
    <source>
        <dbReference type="Proteomes" id="UP000887116"/>
    </source>
</evidence>
<dbReference type="PANTHER" id="PTHR45913">
    <property type="entry name" value="EPM2A-INTERACTING PROTEIN 1"/>
    <property type="match status" value="1"/>
</dbReference>
<reference evidence="1" key="1">
    <citation type="submission" date="2020-07" db="EMBL/GenBank/DDBJ databases">
        <title>Multicomponent nature underlies the extraordinary mechanical properties of spider dragline silk.</title>
        <authorList>
            <person name="Kono N."/>
            <person name="Nakamura H."/>
            <person name="Mori M."/>
            <person name="Yoshida Y."/>
            <person name="Ohtoshi R."/>
            <person name="Malay A.D."/>
            <person name="Moran D.A.P."/>
            <person name="Tomita M."/>
            <person name="Numata K."/>
            <person name="Arakawa K."/>
        </authorList>
    </citation>
    <scope>NUCLEOTIDE SEQUENCE</scope>
</reference>
<dbReference type="PANTHER" id="PTHR45913:SF21">
    <property type="entry name" value="DUF4371 DOMAIN-CONTAINING PROTEIN"/>
    <property type="match status" value="1"/>
</dbReference>
<sequence length="84" mass="9957">MFLEARDSFKNKNEIILAIKGLQLPLRSFTRRIEMMNSDVADQLSEDIANYICFSLQFDESMDMVDISQRWIFIRMIFKDISVI</sequence>
<protein>
    <submittedName>
        <fullName evidence="1">Uncharacterized protein</fullName>
    </submittedName>
</protein>
<name>A0A8X6KFB1_TRICU</name>
<proteinExistence type="predicted"/>
<organism evidence="1 2">
    <name type="scientific">Trichonephila clavata</name>
    <name type="common">Joro spider</name>
    <name type="synonym">Nephila clavata</name>
    <dbReference type="NCBI Taxonomy" id="2740835"/>
    <lineage>
        <taxon>Eukaryota</taxon>
        <taxon>Metazoa</taxon>
        <taxon>Ecdysozoa</taxon>
        <taxon>Arthropoda</taxon>
        <taxon>Chelicerata</taxon>
        <taxon>Arachnida</taxon>
        <taxon>Araneae</taxon>
        <taxon>Araneomorphae</taxon>
        <taxon>Entelegynae</taxon>
        <taxon>Araneoidea</taxon>
        <taxon>Nephilidae</taxon>
        <taxon>Trichonephila</taxon>
    </lineage>
</organism>
<evidence type="ECO:0000313" key="1">
    <source>
        <dbReference type="EMBL" id="GFQ71326.1"/>
    </source>
</evidence>
<keyword evidence="2" id="KW-1185">Reference proteome</keyword>